<dbReference type="EMBL" id="KZ851971">
    <property type="protein sequence ID" value="RDH14277.1"/>
    <property type="molecule type" value="Genomic_DNA"/>
</dbReference>
<feature type="region of interest" description="Disordered" evidence="1">
    <location>
        <begin position="66"/>
        <end position="95"/>
    </location>
</feature>
<feature type="compositionally biased region" description="Polar residues" evidence="1">
    <location>
        <begin position="70"/>
        <end position="80"/>
    </location>
</feature>
<dbReference type="AlphaFoldDB" id="A0A370BFR7"/>
<gene>
    <name evidence="2" type="ORF">M747DRAFT_319651</name>
</gene>
<organism evidence="2 3">
    <name type="scientific">Aspergillus niger ATCC 13496</name>
    <dbReference type="NCBI Taxonomy" id="1353008"/>
    <lineage>
        <taxon>Eukaryota</taxon>
        <taxon>Fungi</taxon>
        <taxon>Dikarya</taxon>
        <taxon>Ascomycota</taxon>
        <taxon>Pezizomycotina</taxon>
        <taxon>Eurotiomycetes</taxon>
        <taxon>Eurotiomycetidae</taxon>
        <taxon>Eurotiales</taxon>
        <taxon>Aspergillaceae</taxon>
        <taxon>Aspergillus</taxon>
        <taxon>Aspergillus subgen. Circumdati</taxon>
    </lineage>
</organism>
<dbReference type="Proteomes" id="UP000253845">
    <property type="component" value="Unassembled WGS sequence"/>
</dbReference>
<evidence type="ECO:0000313" key="3">
    <source>
        <dbReference type="Proteomes" id="UP000253845"/>
    </source>
</evidence>
<dbReference type="VEuPathDB" id="FungiDB:M747DRAFT_319651"/>
<proteinExistence type="predicted"/>
<name>A0A370BFR7_ASPNG</name>
<protein>
    <submittedName>
        <fullName evidence="2">Uncharacterized protein</fullName>
    </submittedName>
</protein>
<reference evidence="2 3" key="1">
    <citation type="submission" date="2018-07" db="EMBL/GenBank/DDBJ databases">
        <title>Section-level genome sequencing of Aspergillus section Nigri to investigate inter- and intra-species variation.</title>
        <authorList>
            <consortium name="DOE Joint Genome Institute"/>
            <person name="Vesth T.C."/>
            <person name="Nybo J.L."/>
            <person name="Theobald S."/>
            <person name="Frisvad J.C."/>
            <person name="Larsen T.O."/>
            <person name="Nielsen K.F."/>
            <person name="Hoof J.B."/>
            <person name="Brandl J."/>
            <person name="Salamov A."/>
            <person name="Riley R."/>
            <person name="Gladden J.M."/>
            <person name="Phatale P."/>
            <person name="Nielsen M.T."/>
            <person name="Lyhne E.K."/>
            <person name="Kogle M.E."/>
            <person name="Strasser K."/>
            <person name="McDonnell E."/>
            <person name="Barry K."/>
            <person name="Clum A."/>
            <person name="Chen C."/>
            <person name="Nolan M."/>
            <person name="Sandor L."/>
            <person name="Kuo A."/>
            <person name="Lipzen A."/>
            <person name="Hainaut M."/>
            <person name="Drula E."/>
            <person name="Tsang A."/>
            <person name="Magnuson J.K."/>
            <person name="Henrissat B."/>
            <person name="Wiebenga A."/>
            <person name="Simmons B.A."/>
            <person name="Makela M.R."/>
            <person name="De vries R.P."/>
            <person name="Grigoriev I.V."/>
            <person name="Mortensen U.H."/>
            <person name="Baker S.E."/>
            <person name="Andersen M.R."/>
        </authorList>
    </citation>
    <scope>NUCLEOTIDE SEQUENCE [LARGE SCALE GENOMIC DNA]</scope>
    <source>
        <strain evidence="2 3">ATCC 13496</strain>
    </source>
</reference>
<feature type="compositionally biased region" description="Basic and acidic residues" evidence="1">
    <location>
        <begin position="260"/>
        <end position="272"/>
    </location>
</feature>
<accession>A0A370BFR7</accession>
<feature type="region of interest" description="Disordered" evidence="1">
    <location>
        <begin position="245"/>
        <end position="279"/>
    </location>
</feature>
<feature type="compositionally biased region" description="Polar residues" evidence="1">
    <location>
        <begin position="245"/>
        <end position="259"/>
    </location>
</feature>
<evidence type="ECO:0000256" key="1">
    <source>
        <dbReference type="SAM" id="MobiDB-lite"/>
    </source>
</evidence>
<evidence type="ECO:0000313" key="2">
    <source>
        <dbReference type="EMBL" id="RDH14277.1"/>
    </source>
</evidence>
<sequence length="786" mass="87797">MQAELKQEIEAKTRAVNRALDEWKENGGSRGDVDRSLVELFNVGRPTNNRHIVKYFASLLRPNDADDLSPSPSMPSTSYHNEFMPSPERSSSMVRDGVKDTTAVTESSRLNSLQPSPAETDVLNMTISPCHLAAIFPEDFFGGMPNNDLDLVPQGFVPQGLQFQDLGTMMDTAESMGANTGLNTFVPEDDHLFVPQLTPQSGLNMNLDLHSHASPGSWEEWLAGSNTMTRPEMPTGLETPVASVNNTHSQGLNGPTSATRDLRDGSEVRELSADLSTSGPSTSTRLAAYLDDIALDLQNGVARSQTLNQISPSDIFKTTWSTFDGGFIQTLLRELICSDKAVGAATVNYFARKLTAVQTTPETWTGRWVELKELRQCPQRLLVMVDDPDYSLVEIQCQADSLTHYIGGSATSPEDNDHCGICHKIEEHVTQLLYLERRRTPQWNIQHQAIPAELADGSWLLWVTRRRTKWMDAQDPVPADYRLRLAGEVLHDFKAAQSSNGLLRLGMPGNLPTPDGTTGSLETFWKDFGEHHGFRTTVWDTVREIAARKDSNQMPIGMDRASELMQLAMNIGSPDVLISLQDCLRHIRQQLASRCPDLSETPWGTFDAYCLHQKSQTLSTIGLRLASWKLQKLKKDHSGSNEIVADLILSEKPLHRSVSREEILSILKDKKAIYWCHLVEHVGNNDPNILCLLPRVVNIGPPRWHRKLNATSYRDLSLRECKILGELYTDLRSDVLRTACDELSTDLLYIKDPGAFYRVEKLSPEQISREPLTSDFYIGILQKVPG</sequence>